<evidence type="ECO:0000313" key="3">
    <source>
        <dbReference type="Proteomes" id="UP000799428"/>
    </source>
</evidence>
<organism evidence="2 3">
    <name type="scientific">Pleomassaria siparia CBS 279.74</name>
    <dbReference type="NCBI Taxonomy" id="1314801"/>
    <lineage>
        <taxon>Eukaryota</taxon>
        <taxon>Fungi</taxon>
        <taxon>Dikarya</taxon>
        <taxon>Ascomycota</taxon>
        <taxon>Pezizomycotina</taxon>
        <taxon>Dothideomycetes</taxon>
        <taxon>Pleosporomycetidae</taxon>
        <taxon>Pleosporales</taxon>
        <taxon>Pleomassariaceae</taxon>
        <taxon>Pleomassaria</taxon>
    </lineage>
</organism>
<feature type="compositionally biased region" description="Basic and acidic residues" evidence="1">
    <location>
        <begin position="43"/>
        <end position="76"/>
    </location>
</feature>
<gene>
    <name evidence="2" type="ORF">K504DRAFT_468464</name>
</gene>
<evidence type="ECO:0000256" key="1">
    <source>
        <dbReference type="SAM" id="MobiDB-lite"/>
    </source>
</evidence>
<feature type="compositionally biased region" description="Pro residues" evidence="1">
    <location>
        <begin position="156"/>
        <end position="168"/>
    </location>
</feature>
<dbReference type="Proteomes" id="UP000799428">
    <property type="component" value="Unassembled WGS sequence"/>
</dbReference>
<feature type="compositionally biased region" description="Basic residues" evidence="1">
    <location>
        <begin position="32"/>
        <end position="42"/>
    </location>
</feature>
<keyword evidence="3" id="KW-1185">Reference proteome</keyword>
<feature type="compositionally biased region" description="Low complexity" evidence="1">
    <location>
        <begin position="145"/>
        <end position="155"/>
    </location>
</feature>
<accession>A0A6G1K5D5</accession>
<dbReference type="EMBL" id="MU005772">
    <property type="protein sequence ID" value="KAF2708084.1"/>
    <property type="molecule type" value="Genomic_DNA"/>
</dbReference>
<evidence type="ECO:0008006" key="4">
    <source>
        <dbReference type="Google" id="ProtNLM"/>
    </source>
</evidence>
<evidence type="ECO:0000313" key="2">
    <source>
        <dbReference type="EMBL" id="KAF2708084.1"/>
    </source>
</evidence>
<proteinExistence type="predicted"/>
<name>A0A6G1K5D5_9PLEO</name>
<dbReference type="AlphaFoldDB" id="A0A6G1K5D5"/>
<feature type="compositionally biased region" description="Basic and acidic residues" evidence="1">
    <location>
        <begin position="96"/>
        <end position="131"/>
    </location>
</feature>
<feature type="region of interest" description="Disordered" evidence="1">
    <location>
        <begin position="27"/>
        <end position="226"/>
    </location>
</feature>
<sequence length="296" mass="33963">MAEELVELGFEGIDRFATHFHDPCHDYLAPRISKRRPHWHDRKRQEREQTQNDNRPSEQRGLEQQEHREQQDRGPPPDDDDYDDYDDKASNVYAQDTDKRKRERDWGDSRRDNRSEAGRDDRSAVGGRERGFNNASGSVVRREPVPYGYAAGYPAAPLPPSPPVPLPPQWAYASRPSDARYGDRFVNGRRPLPPRRRESSYSPPRRSGQGRNVSPPRRKRSHSPNHHRVAATIMGALAGGLVGNSSEKANKWTTVAGAVVGGLGGRELEKAYDRREDKKMSEEERRERRRSERGRR</sequence>
<feature type="compositionally biased region" description="Acidic residues" evidence="1">
    <location>
        <begin position="77"/>
        <end position="86"/>
    </location>
</feature>
<feature type="compositionally biased region" description="Basic residues" evidence="1">
    <location>
        <begin position="216"/>
        <end position="226"/>
    </location>
</feature>
<protein>
    <recommendedName>
        <fullName evidence="4">Glycine zipper 2TM domain-containing protein</fullName>
    </recommendedName>
</protein>
<feature type="region of interest" description="Disordered" evidence="1">
    <location>
        <begin position="258"/>
        <end position="296"/>
    </location>
</feature>
<dbReference type="OrthoDB" id="3801381at2759"/>
<feature type="compositionally biased region" description="Basic and acidic residues" evidence="1">
    <location>
        <begin position="266"/>
        <end position="290"/>
    </location>
</feature>
<reference evidence="2" key="1">
    <citation type="journal article" date="2020" name="Stud. Mycol.">
        <title>101 Dothideomycetes genomes: a test case for predicting lifestyles and emergence of pathogens.</title>
        <authorList>
            <person name="Haridas S."/>
            <person name="Albert R."/>
            <person name="Binder M."/>
            <person name="Bloem J."/>
            <person name="Labutti K."/>
            <person name="Salamov A."/>
            <person name="Andreopoulos B."/>
            <person name="Baker S."/>
            <person name="Barry K."/>
            <person name="Bills G."/>
            <person name="Bluhm B."/>
            <person name="Cannon C."/>
            <person name="Castanera R."/>
            <person name="Culley D."/>
            <person name="Daum C."/>
            <person name="Ezra D."/>
            <person name="Gonzalez J."/>
            <person name="Henrissat B."/>
            <person name="Kuo A."/>
            <person name="Liang C."/>
            <person name="Lipzen A."/>
            <person name="Lutzoni F."/>
            <person name="Magnuson J."/>
            <person name="Mondo S."/>
            <person name="Nolan M."/>
            <person name="Ohm R."/>
            <person name="Pangilinan J."/>
            <person name="Park H.-J."/>
            <person name="Ramirez L."/>
            <person name="Alfaro M."/>
            <person name="Sun H."/>
            <person name="Tritt A."/>
            <person name="Yoshinaga Y."/>
            <person name="Zwiers L.-H."/>
            <person name="Turgeon B."/>
            <person name="Goodwin S."/>
            <person name="Spatafora J."/>
            <person name="Crous P."/>
            <person name="Grigoriev I."/>
        </authorList>
    </citation>
    <scope>NUCLEOTIDE SEQUENCE</scope>
    <source>
        <strain evidence="2">CBS 279.74</strain>
    </source>
</reference>